<dbReference type="InterPro" id="IPR035959">
    <property type="entry name" value="RutC-like_sf"/>
</dbReference>
<dbReference type="Pfam" id="PF01042">
    <property type="entry name" value="Ribonuc_L-PSP"/>
    <property type="match status" value="1"/>
</dbReference>
<dbReference type="PANTHER" id="PTHR43857:SF1">
    <property type="entry name" value="YJGH FAMILY PROTEIN"/>
    <property type="match status" value="1"/>
</dbReference>
<accession>A0A829YBA3</accession>
<name>A0A829YBA3_9GAMM</name>
<sequence length="133" mass="14910">MTIQVLQPAGWPRPKGYANGMVAEGRQVFVAGQIGWDEQQQFPATLAEQVRQTLTNIVAVLNEADARPEHLVRLTWYVTSRDEYYAELAQIGQAYREVLGRHFPVMAVVQVVALMEAQAKVEIEATAVVPYVR</sequence>
<evidence type="ECO:0000313" key="2">
    <source>
        <dbReference type="Proteomes" id="UP000445000"/>
    </source>
</evidence>
<dbReference type="RefSeq" id="WP_161812313.1">
    <property type="nucleotide sequence ID" value="NZ_BLJN01000002.1"/>
</dbReference>
<protein>
    <submittedName>
        <fullName evidence="1">Enamine deaminase RidA</fullName>
    </submittedName>
</protein>
<reference evidence="2" key="1">
    <citation type="submission" date="2020-01" db="EMBL/GenBank/DDBJ databases">
        <title>'Steroidobacter agaridevorans' sp. nov., agar-degrading bacteria isolated from rhizosphere soils.</title>
        <authorList>
            <person name="Ikenaga M."/>
            <person name="Kataoka M."/>
            <person name="Murouchi A."/>
            <person name="Katsuragi S."/>
            <person name="Sakai M."/>
        </authorList>
    </citation>
    <scope>NUCLEOTIDE SEQUENCE [LARGE SCALE GENOMIC DNA]</scope>
    <source>
        <strain evidence="2">YU21-B</strain>
    </source>
</reference>
<dbReference type="AlphaFoldDB" id="A0A829YBA3"/>
<comment type="caution">
    <text evidence="1">The sequence shown here is derived from an EMBL/GenBank/DDBJ whole genome shotgun (WGS) entry which is preliminary data.</text>
</comment>
<dbReference type="CDD" id="cd00448">
    <property type="entry name" value="YjgF_YER057c_UK114_family"/>
    <property type="match status" value="1"/>
</dbReference>
<keyword evidence="2" id="KW-1185">Reference proteome</keyword>
<organism evidence="1 2">
    <name type="scientific">Steroidobacter agaridevorans</name>
    <dbReference type="NCBI Taxonomy" id="2695856"/>
    <lineage>
        <taxon>Bacteria</taxon>
        <taxon>Pseudomonadati</taxon>
        <taxon>Pseudomonadota</taxon>
        <taxon>Gammaproteobacteria</taxon>
        <taxon>Steroidobacterales</taxon>
        <taxon>Steroidobacteraceae</taxon>
        <taxon>Steroidobacter</taxon>
    </lineage>
</organism>
<dbReference type="PANTHER" id="PTHR43857">
    <property type="entry name" value="BLR7761 PROTEIN"/>
    <property type="match status" value="1"/>
</dbReference>
<dbReference type="SUPFAM" id="SSF55298">
    <property type="entry name" value="YjgF-like"/>
    <property type="match status" value="1"/>
</dbReference>
<dbReference type="Proteomes" id="UP000445000">
    <property type="component" value="Unassembled WGS sequence"/>
</dbReference>
<dbReference type="InterPro" id="IPR006175">
    <property type="entry name" value="YjgF/YER057c/UK114"/>
</dbReference>
<dbReference type="Gene3D" id="3.30.1330.40">
    <property type="entry name" value="RutC-like"/>
    <property type="match status" value="1"/>
</dbReference>
<evidence type="ECO:0000313" key="1">
    <source>
        <dbReference type="EMBL" id="GFE80654.1"/>
    </source>
</evidence>
<dbReference type="EMBL" id="BLJN01000002">
    <property type="protein sequence ID" value="GFE80654.1"/>
    <property type="molecule type" value="Genomic_DNA"/>
</dbReference>
<proteinExistence type="predicted"/>
<gene>
    <name evidence="1" type="ORF">GCM10011487_26540</name>
</gene>